<dbReference type="InterPro" id="IPR021809">
    <property type="entry name" value="DUF3386"/>
</dbReference>
<dbReference type="Pfam" id="PF11866">
    <property type="entry name" value="DUF3386"/>
    <property type="match status" value="1"/>
</dbReference>
<comment type="caution">
    <text evidence="1">The sequence shown here is derived from an EMBL/GenBank/DDBJ whole genome shotgun (WGS) entry which is preliminary data.</text>
</comment>
<protein>
    <submittedName>
        <fullName evidence="1">DUF3386 family protein</fullName>
    </submittedName>
</protein>
<evidence type="ECO:0000313" key="1">
    <source>
        <dbReference type="EMBL" id="NKE69229.1"/>
    </source>
</evidence>
<organism evidence="1 2">
    <name type="scientific">Candidatus Manganitrophus noduliformans</name>
    <dbReference type="NCBI Taxonomy" id="2606439"/>
    <lineage>
        <taxon>Bacteria</taxon>
        <taxon>Pseudomonadati</taxon>
        <taxon>Nitrospirota</taxon>
        <taxon>Nitrospiria</taxon>
        <taxon>Candidatus Troglogloeales</taxon>
        <taxon>Candidatus Manganitrophaceae</taxon>
        <taxon>Candidatus Manganitrophus</taxon>
    </lineage>
</organism>
<keyword evidence="2" id="KW-1185">Reference proteome</keyword>
<gene>
    <name evidence="1" type="ORF">MNODULE_00485</name>
</gene>
<evidence type="ECO:0000313" key="2">
    <source>
        <dbReference type="Proteomes" id="UP000534783"/>
    </source>
</evidence>
<dbReference type="Proteomes" id="UP000534783">
    <property type="component" value="Unassembled WGS sequence"/>
</dbReference>
<sequence>MELYQRSQTETTVQDDPAAKELLRRAYEKTSRWGKEFPGFTADLLLNDNGKEYKGKVKIKSPKEAEVTVDGADEPLLKWAQNQIGMMAVHRASRPFEEADGKYALTLAPEDHHPLGRQIIINGDGMNSRYRIKDDRIQQISRSMGKMSFTINVEEAMTTSDGKHLTTRYTVFYFSPDGQLMQAEAFTDRPAEVKGLYLPGYRRIISNDKGTAIVRILEFKNHQLM</sequence>
<dbReference type="AlphaFoldDB" id="A0A7X6DLF6"/>
<accession>A0A7X6DLF6</accession>
<dbReference type="RefSeq" id="WP_168057546.1">
    <property type="nucleotide sequence ID" value="NZ_VTOW01000001.1"/>
</dbReference>
<reference evidence="1 2" key="1">
    <citation type="journal article" date="2020" name="Nature">
        <title>Bacterial chemolithoautotrophy via manganese oxidation.</title>
        <authorList>
            <person name="Yu H."/>
            <person name="Leadbetter J.R."/>
        </authorList>
    </citation>
    <scope>NUCLEOTIDE SEQUENCE [LARGE SCALE GENOMIC DNA]</scope>
    <source>
        <strain evidence="1 2">Mn-1</strain>
    </source>
</reference>
<dbReference type="EMBL" id="VTOW01000001">
    <property type="protein sequence ID" value="NKE69229.1"/>
    <property type="molecule type" value="Genomic_DNA"/>
</dbReference>
<name>A0A7X6DLF6_9BACT</name>
<proteinExistence type="predicted"/>